<accession>A0A150ISN7</accession>
<dbReference type="AlphaFoldDB" id="A0A150J0B9"/>
<dbReference type="Proteomes" id="UP000091929">
    <property type="component" value="Unassembled WGS sequence"/>
</dbReference>
<reference evidence="5 6" key="1">
    <citation type="journal article" date="2016" name="ISME J.">
        <title>Chasing the elusive Euryarchaeota class WSA2: genomes reveal a uniquely fastidious methyl-reducing methanogen.</title>
        <authorList>
            <person name="Nobu M.K."/>
            <person name="Narihiro T."/>
            <person name="Kuroda K."/>
            <person name="Mei R."/>
            <person name="Liu W.T."/>
        </authorList>
    </citation>
    <scope>NUCLEOTIDE SEQUENCE [LARGE SCALE GENOMIC DNA]</scope>
    <source>
        <strain evidence="2">B03fssc0709_Meth_Bin005</strain>
        <strain evidence="3">B15fssc0709_Meth_Bin003</strain>
        <strain evidence="4">BMIXfssc0709_Meth_Bin006</strain>
    </source>
</reference>
<sequence length="398" mass="43887">MKLITYLLIGMLLLTSVTFVYAANKNFDIIVIQGASLKAGTEKNLVTVTINNETSLEFQTVKVYLDLSSPFSASNKESDQFVIGNLTTIPKGAFFVIDVDSGANYGNYKIPVIIETNRGKYYEEIQIKVIGDTLVSVEDFSIDGVKGKTVDPGTIFNINLRMKNVGGNRLQWIKVELNTNEPGIVPVASSLSKTFQDLRPGEYVVASYDLSIGKDVVPKNHLMNLVLTFQDNLGVTHVQNEVLGLKIRGQPQLELTRRTTDPTRIVQNQPYVLTLKIENIGTTDADNVKVKIESPFTGDSESYLGKIQKNDYANAVFALNSGNNSGEIKCKLIITFFDDKGSNTTEKEFYISVNALPQASGAQVAANLILPIIILALIIGGVLYFRKKRKSKKEENSQ</sequence>
<dbReference type="EMBL" id="LNJC01000009">
    <property type="protein sequence ID" value="KYC50687.1"/>
    <property type="molecule type" value="Genomic_DNA"/>
</dbReference>
<evidence type="ECO:0000256" key="1">
    <source>
        <dbReference type="SAM" id="Phobius"/>
    </source>
</evidence>
<accession>A0A150IM41</accession>
<organism evidence="4 7">
    <name type="scientific">Candidatus Methanofastidiosum methylothiophilum</name>
    <dbReference type="NCBI Taxonomy" id="1705564"/>
    <lineage>
        <taxon>Archaea</taxon>
        <taxon>Methanobacteriati</taxon>
        <taxon>Methanobacteriota</taxon>
        <taxon>Stenosarchaea group</taxon>
        <taxon>Candidatus Methanofastidiosia</taxon>
        <taxon>Candidatus Methanofastidiosales</taxon>
        <taxon>Candidatus Methanofastidiosaceae</taxon>
        <taxon>Candidatus Methanofastidiosum</taxon>
    </lineage>
</organism>
<evidence type="ECO:0000313" key="6">
    <source>
        <dbReference type="Proteomes" id="UP000092401"/>
    </source>
</evidence>
<feature type="transmembrane region" description="Helical" evidence="1">
    <location>
        <begin position="364"/>
        <end position="385"/>
    </location>
</feature>
<proteinExistence type="predicted"/>
<dbReference type="EMBL" id="LNGE01000011">
    <property type="protein sequence ID" value="KYC45744.1"/>
    <property type="molecule type" value="Genomic_DNA"/>
</dbReference>
<dbReference type="Proteomes" id="UP000092401">
    <property type="component" value="Unassembled WGS sequence"/>
</dbReference>
<protein>
    <recommendedName>
        <fullName evidence="8">CARDB domain-containing protein</fullName>
    </recommendedName>
</protein>
<evidence type="ECO:0000313" key="4">
    <source>
        <dbReference type="EMBL" id="KYC50687.1"/>
    </source>
</evidence>
<comment type="caution">
    <text evidence="4">The sequence shown here is derived from an EMBL/GenBank/DDBJ whole genome shotgun (WGS) entry which is preliminary data.</text>
</comment>
<evidence type="ECO:0000313" key="7">
    <source>
        <dbReference type="Proteomes" id="UP000092403"/>
    </source>
</evidence>
<dbReference type="Proteomes" id="UP000092403">
    <property type="component" value="Unassembled WGS sequence"/>
</dbReference>
<keyword evidence="1" id="KW-0812">Transmembrane</keyword>
<dbReference type="PANTHER" id="PTHR35902:SF3">
    <property type="entry name" value="NPCBM-ASSOCIATED, NEW3 DOMAIN OF ALPHA-GALACTOSIDASE"/>
    <property type="match status" value="1"/>
</dbReference>
<gene>
    <name evidence="2" type="ORF">APG10_00548</name>
    <name evidence="3" type="ORF">APG11_00667</name>
    <name evidence="4" type="ORF">APG12_00599</name>
</gene>
<keyword evidence="1" id="KW-0472">Membrane</keyword>
<evidence type="ECO:0000313" key="2">
    <source>
        <dbReference type="EMBL" id="KYC45744.1"/>
    </source>
</evidence>
<dbReference type="EMBL" id="LNGF01000012">
    <property type="protein sequence ID" value="KYC47997.1"/>
    <property type="molecule type" value="Genomic_DNA"/>
</dbReference>
<name>A0A150J0B9_9EURY</name>
<evidence type="ECO:0008006" key="8">
    <source>
        <dbReference type="Google" id="ProtNLM"/>
    </source>
</evidence>
<evidence type="ECO:0000313" key="3">
    <source>
        <dbReference type="EMBL" id="KYC47997.1"/>
    </source>
</evidence>
<dbReference type="PANTHER" id="PTHR35902">
    <property type="entry name" value="S-LAYER DOMAIN-LIKE PROTEIN-RELATED"/>
    <property type="match status" value="1"/>
</dbReference>
<evidence type="ECO:0000313" key="5">
    <source>
        <dbReference type="Proteomes" id="UP000091929"/>
    </source>
</evidence>
<accession>A0A150J0B9</accession>
<keyword evidence="1" id="KW-1133">Transmembrane helix</keyword>